<feature type="transmembrane region" description="Helical" evidence="8">
    <location>
        <begin position="290"/>
        <end position="309"/>
    </location>
</feature>
<evidence type="ECO:0000256" key="3">
    <source>
        <dbReference type="ARBA" id="ARBA00022692"/>
    </source>
</evidence>
<gene>
    <name evidence="10" type="ORF">GWI33_019743</name>
</gene>
<feature type="transmembrane region" description="Helical" evidence="8">
    <location>
        <begin position="552"/>
        <end position="576"/>
    </location>
</feature>
<comment type="subcellular location">
    <subcellularLocation>
        <location evidence="1">Cell membrane</location>
        <topology evidence="1">Multi-pass membrane protein</topology>
    </subcellularLocation>
</comment>
<dbReference type="Proteomes" id="UP000625711">
    <property type="component" value="Unassembled WGS sequence"/>
</dbReference>
<dbReference type="AlphaFoldDB" id="A0A834M506"/>
<evidence type="ECO:0000256" key="2">
    <source>
        <dbReference type="ARBA" id="ARBA00022475"/>
    </source>
</evidence>
<keyword evidence="7" id="KW-0325">Glycoprotein</keyword>
<evidence type="ECO:0000256" key="6">
    <source>
        <dbReference type="ARBA" id="ARBA00023170"/>
    </source>
</evidence>
<keyword evidence="9" id="KW-0732">Signal</keyword>
<dbReference type="OrthoDB" id="6692856at2759"/>
<protein>
    <recommendedName>
        <fullName evidence="12">Ionotropic receptor</fullName>
    </recommendedName>
</protein>
<organism evidence="10 11">
    <name type="scientific">Rhynchophorus ferrugineus</name>
    <name type="common">Red palm weevil</name>
    <name type="synonym">Curculio ferrugineus</name>
    <dbReference type="NCBI Taxonomy" id="354439"/>
    <lineage>
        <taxon>Eukaryota</taxon>
        <taxon>Metazoa</taxon>
        <taxon>Ecdysozoa</taxon>
        <taxon>Arthropoda</taxon>
        <taxon>Hexapoda</taxon>
        <taxon>Insecta</taxon>
        <taxon>Pterygota</taxon>
        <taxon>Neoptera</taxon>
        <taxon>Endopterygota</taxon>
        <taxon>Coleoptera</taxon>
        <taxon>Polyphaga</taxon>
        <taxon>Cucujiformia</taxon>
        <taxon>Curculionidae</taxon>
        <taxon>Dryophthorinae</taxon>
        <taxon>Rhynchophorus</taxon>
    </lineage>
</organism>
<evidence type="ECO:0008006" key="12">
    <source>
        <dbReference type="Google" id="ProtNLM"/>
    </source>
</evidence>
<reference evidence="10" key="1">
    <citation type="submission" date="2020-08" db="EMBL/GenBank/DDBJ databases">
        <title>Genome sequencing and assembly of the red palm weevil Rhynchophorus ferrugineus.</title>
        <authorList>
            <person name="Dias G.B."/>
            <person name="Bergman C.M."/>
            <person name="Manee M."/>
        </authorList>
    </citation>
    <scope>NUCLEOTIDE SEQUENCE</scope>
    <source>
        <strain evidence="10">AA-2017</strain>
        <tissue evidence="10">Whole larva</tissue>
    </source>
</reference>
<evidence type="ECO:0000256" key="5">
    <source>
        <dbReference type="ARBA" id="ARBA00023136"/>
    </source>
</evidence>
<dbReference type="EMBL" id="JAACXV010014477">
    <property type="protein sequence ID" value="KAF7267000.1"/>
    <property type="molecule type" value="Genomic_DNA"/>
</dbReference>
<keyword evidence="11" id="KW-1185">Reference proteome</keyword>
<dbReference type="InterPro" id="IPR052192">
    <property type="entry name" value="Insect_Ionotropic_Sensory_Rcpt"/>
</dbReference>
<evidence type="ECO:0000313" key="10">
    <source>
        <dbReference type="EMBL" id="KAF7267000.1"/>
    </source>
</evidence>
<accession>A0A834M506</accession>
<feature type="transmembrane region" description="Helical" evidence="8">
    <location>
        <begin position="316"/>
        <end position="334"/>
    </location>
</feature>
<sequence length="586" mass="68200">MKHLIGILFFTYTCYGKLIPILTKENDDSCLETVIQHDINSTVHNMLISQHEFSLKLDIAVYKTDDLNLEQYLLNIKNKPQSYTIISRNMDLLNQTLNNIVSSDMFYEANYLVIIKDVSNVKMVARILWNYRLLRSRIIVLSDNINKFKVYKIILKECGEKVSTSLIFDNTITNSCTIDERLYNIDMKSPFRKCPLYTIWTSLPPFVEQIDGEARGIFVDLMDSFGFISDRPVIFRPYDQIYIDEISWGFYYGTASEDMARGYAQMFVGITDILLAGLFDLSPILSSDSMIVLMPIPLVDYWSIFFKLANYKRMTIYFGGLLVIGVVFYFHAQVAEDRSFDSFQEVMLMLFGMSLNVTTFHKWPKNMFLRMFLGNMLLSSILVIFFTQGSIFSILSGSIYGKPITSLYEFIEVNIPLRVVKGVDILLASNSKSAEYNVMSQQYSILPNTSSLIEAGDAVLKQRNFATISDMAFILMRPNIQKAFTYFEVWNLRLCVVMRKYQYFYQQFYRWFITIVECGFYEKFERLYQSGFALKNSVEPEKRTFVLTMHHLFPSFAIIGCGMVLSMFVFIMEVVYKVVYDKLKHY</sequence>
<keyword evidence="4 8" id="KW-1133">Transmembrane helix</keyword>
<evidence type="ECO:0000256" key="9">
    <source>
        <dbReference type="SAM" id="SignalP"/>
    </source>
</evidence>
<keyword evidence="6" id="KW-0675">Receptor</keyword>
<dbReference type="PANTHER" id="PTHR42643">
    <property type="entry name" value="IONOTROPIC RECEPTOR 20A-RELATED"/>
    <property type="match status" value="1"/>
</dbReference>
<evidence type="ECO:0000256" key="8">
    <source>
        <dbReference type="SAM" id="Phobius"/>
    </source>
</evidence>
<keyword evidence="2" id="KW-1003">Cell membrane</keyword>
<feature type="chain" id="PRO_5032966308" description="Ionotropic receptor" evidence="9">
    <location>
        <begin position="17"/>
        <end position="586"/>
    </location>
</feature>
<feature type="transmembrane region" description="Helical" evidence="8">
    <location>
        <begin position="376"/>
        <end position="400"/>
    </location>
</feature>
<comment type="caution">
    <text evidence="10">The sequence shown here is derived from an EMBL/GenBank/DDBJ whole genome shotgun (WGS) entry which is preliminary data.</text>
</comment>
<dbReference type="GO" id="GO:0005886">
    <property type="term" value="C:plasma membrane"/>
    <property type="evidence" value="ECO:0007669"/>
    <property type="project" value="UniProtKB-SubCell"/>
</dbReference>
<evidence type="ECO:0000256" key="7">
    <source>
        <dbReference type="ARBA" id="ARBA00023180"/>
    </source>
</evidence>
<proteinExistence type="predicted"/>
<feature type="signal peptide" evidence="9">
    <location>
        <begin position="1"/>
        <end position="16"/>
    </location>
</feature>
<name>A0A834M506_RHYFE</name>
<evidence type="ECO:0000313" key="11">
    <source>
        <dbReference type="Proteomes" id="UP000625711"/>
    </source>
</evidence>
<evidence type="ECO:0000256" key="1">
    <source>
        <dbReference type="ARBA" id="ARBA00004651"/>
    </source>
</evidence>
<dbReference type="PANTHER" id="PTHR42643:SF24">
    <property type="entry name" value="IONOTROPIC RECEPTOR 60A"/>
    <property type="match status" value="1"/>
</dbReference>
<keyword evidence="5 8" id="KW-0472">Membrane</keyword>
<evidence type="ECO:0000256" key="4">
    <source>
        <dbReference type="ARBA" id="ARBA00022989"/>
    </source>
</evidence>
<keyword evidence="3 8" id="KW-0812">Transmembrane</keyword>